<name>A0A9N9AX13_9GLOM</name>
<keyword evidence="2" id="KW-0812">Transmembrane</keyword>
<proteinExistence type="predicted"/>
<feature type="compositionally biased region" description="Low complexity" evidence="1">
    <location>
        <begin position="33"/>
        <end position="58"/>
    </location>
</feature>
<dbReference type="EMBL" id="CAJVPJ010000654">
    <property type="protein sequence ID" value="CAG8546560.1"/>
    <property type="molecule type" value="Genomic_DNA"/>
</dbReference>
<dbReference type="Proteomes" id="UP000789572">
    <property type="component" value="Unassembled WGS sequence"/>
</dbReference>
<feature type="region of interest" description="Disordered" evidence="1">
    <location>
        <begin position="33"/>
        <end position="62"/>
    </location>
</feature>
<accession>A0A9N9AX13</accession>
<keyword evidence="4" id="KW-1185">Reference proteome</keyword>
<sequence>MNPSTTQSAPYDTSTSTTAAQTDVETILTNMSSPTYSTREVSSSSLLSSTDPAPTSSLVTSGTDGNQCLSISVGIRIILYIGSIALLILFLFVMRLLSIGKNDENTPSYFQLYLACMSCGNNYVGNRDSEVSYDKNVESTVNNC</sequence>
<gene>
    <name evidence="3" type="ORF">POCULU_LOCUS4802</name>
</gene>
<keyword evidence="2" id="KW-0472">Membrane</keyword>
<reference evidence="3" key="1">
    <citation type="submission" date="2021-06" db="EMBL/GenBank/DDBJ databases">
        <authorList>
            <person name="Kallberg Y."/>
            <person name="Tangrot J."/>
            <person name="Rosling A."/>
        </authorList>
    </citation>
    <scope>NUCLEOTIDE SEQUENCE</scope>
    <source>
        <strain evidence="3">IA702</strain>
    </source>
</reference>
<evidence type="ECO:0000256" key="1">
    <source>
        <dbReference type="SAM" id="MobiDB-lite"/>
    </source>
</evidence>
<evidence type="ECO:0000256" key="2">
    <source>
        <dbReference type="SAM" id="Phobius"/>
    </source>
</evidence>
<evidence type="ECO:0000313" key="3">
    <source>
        <dbReference type="EMBL" id="CAG8546560.1"/>
    </source>
</evidence>
<comment type="caution">
    <text evidence="3">The sequence shown here is derived from an EMBL/GenBank/DDBJ whole genome shotgun (WGS) entry which is preliminary data.</text>
</comment>
<organism evidence="3 4">
    <name type="scientific">Paraglomus occultum</name>
    <dbReference type="NCBI Taxonomy" id="144539"/>
    <lineage>
        <taxon>Eukaryota</taxon>
        <taxon>Fungi</taxon>
        <taxon>Fungi incertae sedis</taxon>
        <taxon>Mucoromycota</taxon>
        <taxon>Glomeromycotina</taxon>
        <taxon>Glomeromycetes</taxon>
        <taxon>Paraglomerales</taxon>
        <taxon>Paraglomeraceae</taxon>
        <taxon>Paraglomus</taxon>
    </lineage>
</organism>
<keyword evidence="2" id="KW-1133">Transmembrane helix</keyword>
<protein>
    <submittedName>
        <fullName evidence="3">1342_t:CDS:1</fullName>
    </submittedName>
</protein>
<evidence type="ECO:0000313" key="4">
    <source>
        <dbReference type="Proteomes" id="UP000789572"/>
    </source>
</evidence>
<dbReference type="AlphaFoldDB" id="A0A9N9AX13"/>
<feature type="transmembrane region" description="Helical" evidence="2">
    <location>
        <begin position="77"/>
        <end position="97"/>
    </location>
</feature>